<dbReference type="PANTHER" id="PTHR11843">
    <property type="entry name" value="40S RIBOSOMAL PROTEIN S12"/>
    <property type="match status" value="1"/>
</dbReference>
<organism evidence="3 4">
    <name type="scientific">Lynx pardinus</name>
    <name type="common">Iberian lynx</name>
    <name type="synonym">Felis pardina</name>
    <dbReference type="NCBI Taxonomy" id="191816"/>
    <lineage>
        <taxon>Eukaryota</taxon>
        <taxon>Metazoa</taxon>
        <taxon>Chordata</taxon>
        <taxon>Craniata</taxon>
        <taxon>Vertebrata</taxon>
        <taxon>Euteleostomi</taxon>
        <taxon>Mammalia</taxon>
        <taxon>Eutheria</taxon>
        <taxon>Laurasiatheria</taxon>
        <taxon>Carnivora</taxon>
        <taxon>Feliformia</taxon>
        <taxon>Felidae</taxon>
        <taxon>Felinae</taxon>
        <taxon>Lynx</taxon>
    </lineage>
</organism>
<name>A0A485MLM0_LYNPA</name>
<proteinExistence type="predicted"/>
<dbReference type="EMBL" id="CAAGRJ010003008">
    <property type="protein sequence ID" value="VFV20788.1"/>
    <property type="molecule type" value="Genomic_DNA"/>
</dbReference>
<dbReference type="InterPro" id="IPR029064">
    <property type="entry name" value="Ribosomal_eL30-like_sf"/>
</dbReference>
<evidence type="ECO:0000313" key="3">
    <source>
        <dbReference type="EMBL" id="VFV20788.1"/>
    </source>
</evidence>
<protein>
    <submittedName>
        <fullName evidence="3">Ribosomal protein s12</fullName>
    </submittedName>
</protein>
<keyword evidence="1 3" id="KW-0689">Ribosomal protein</keyword>
<keyword evidence="2" id="KW-0687">Ribonucleoprotein</keyword>
<dbReference type="Gene3D" id="3.30.1330.30">
    <property type="match status" value="1"/>
</dbReference>
<reference evidence="3 4" key="1">
    <citation type="submission" date="2019-01" db="EMBL/GenBank/DDBJ databases">
        <authorList>
            <person name="Alioto T."/>
            <person name="Alioto T."/>
        </authorList>
    </citation>
    <scope>NUCLEOTIDE SEQUENCE [LARGE SCALE GENOMIC DNA]</scope>
</reference>
<evidence type="ECO:0000256" key="1">
    <source>
        <dbReference type="ARBA" id="ARBA00022980"/>
    </source>
</evidence>
<evidence type="ECO:0000256" key="2">
    <source>
        <dbReference type="ARBA" id="ARBA00023274"/>
    </source>
</evidence>
<gene>
    <name evidence="3" type="ORF">LYPA_23C009351</name>
</gene>
<dbReference type="Proteomes" id="UP000386466">
    <property type="component" value="Unassembled WGS sequence"/>
</dbReference>
<evidence type="ECO:0000313" key="4">
    <source>
        <dbReference type="Proteomes" id="UP000386466"/>
    </source>
</evidence>
<accession>A0A485MLM0</accession>
<sequence length="83" mass="9034">MAEEDIAAGGVMGINTVLREVLKTTLIHDGQARGIDGLPRGTCKAVKALDKHQAHLCERASNYDEAICLSSWRRPFVLNTKAT</sequence>
<dbReference type="GO" id="GO:1990904">
    <property type="term" value="C:ribonucleoprotein complex"/>
    <property type="evidence" value="ECO:0007669"/>
    <property type="project" value="UniProtKB-KW"/>
</dbReference>
<keyword evidence="4" id="KW-1185">Reference proteome</keyword>
<dbReference type="AlphaFoldDB" id="A0A485MLM0"/>
<dbReference type="GO" id="GO:0005840">
    <property type="term" value="C:ribosome"/>
    <property type="evidence" value="ECO:0007669"/>
    <property type="project" value="UniProtKB-KW"/>
</dbReference>